<evidence type="ECO:0000256" key="7">
    <source>
        <dbReference type="ARBA" id="ARBA00023042"/>
    </source>
</evidence>
<gene>
    <name evidence="13" type="ORF">Zmor_016165</name>
</gene>
<dbReference type="Pfam" id="PF01331">
    <property type="entry name" value="mRNA_cap_enzyme"/>
    <property type="match status" value="1"/>
</dbReference>
<dbReference type="InterPro" id="IPR051029">
    <property type="entry name" value="mRNA_Capping_Enz/RNA_Phosphat"/>
</dbReference>
<evidence type="ECO:0000256" key="4">
    <source>
        <dbReference type="ARBA" id="ARBA00022679"/>
    </source>
</evidence>
<keyword evidence="9" id="KW-0539">Nucleus</keyword>
<keyword evidence="14" id="KW-1185">Reference proteome</keyword>
<evidence type="ECO:0000256" key="10">
    <source>
        <dbReference type="ARBA" id="ARBA00044624"/>
    </source>
</evidence>
<evidence type="ECO:0000259" key="12">
    <source>
        <dbReference type="Pfam" id="PF03919"/>
    </source>
</evidence>
<proteinExistence type="predicted"/>
<evidence type="ECO:0000256" key="1">
    <source>
        <dbReference type="ARBA" id="ARBA00004123"/>
    </source>
</evidence>
<dbReference type="Proteomes" id="UP001168821">
    <property type="component" value="Unassembled WGS sequence"/>
</dbReference>
<dbReference type="PANTHER" id="PTHR10367">
    <property type="entry name" value="MRNA-CAPPING ENZYME"/>
    <property type="match status" value="1"/>
</dbReference>
<evidence type="ECO:0000256" key="2">
    <source>
        <dbReference type="ARBA" id="ARBA00012475"/>
    </source>
</evidence>
<evidence type="ECO:0000313" key="14">
    <source>
        <dbReference type="Proteomes" id="UP001168821"/>
    </source>
</evidence>
<accession>A0AA38MH92</accession>
<dbReference type="InterPro" id="IPR013846">
    <property type="entry name" value="mRNA_cap_enzyme_C"/>
</dbReference>
<keyword evidence="8" id="KW-0342">GTP-binding</keyword>
<dbReference type="AlphaFoldDB" id="A0AA38MH92"/>
<dbReference type="Gene3D" id="2.40.50.140">
    <property type="entry name" value="Nucleic acid-binding proteins"/>
    <property type="match status" value="1"/>
</dbReference>
<dbReference type="GO" id="GO:0004484">
    <property type="term" value="F:mRNA guanylyltransferase activity"/>
    <property type="evidence" value="ECO:0007669"/>
    <property type="project" value="UniProtKB-EC"/>
</dbReference>
<evidence type="ECO:0000256" key="9">
    <source>
        <dbReference type="ARBA" id="ARBA00023242"/>
    </source>
</evidence>
<dbReference type="GO" id="GO:0005525">
    <property type="term" value="F:GTP binding"/>
    <property type="evidence" value="ECO:0007669"/>
    <property type="project" value="UniProtKB-KW"/>
</dbReference>
<feature type="domain" description="mRNA capping enzyme adenylation" evidence="11">
    <location>
        <begin position="751"/>
        <end position="822"/>
    </location>
</feature>
<reference evidence="13" key="1">
    <citation type="journal article" date="2023" name="G3 (Bethesda)">
        <title>Whole genome assemblies of Zophobas morio and Tenebrio molitor.</title>
        <authorList>
            <person name="Kaur S."/>
            <person name="Stinson S.A."/>
            <person name="diCenzo G.C."/>
        </authorList>
    </citation>
    <scope>NUCLEOTIDE SEQUENCE</scope>
    <source>
        <strain evidence="13">QUZm001</strain>
    </source>
</reference>
<dbReference type="GO" id="GO:0006370">
    <property type="term" value="P:7-methylguanosine mRNA capping"/>
    <property type="evidence" value="ECO:0007669"/>
    <property type="project" value="UniProtKB-KW"/>
</dbReference>
<evidence type="ECO:0000256" key="8">
    <source>
        <dbReference type="ARBA" id="ARBA00023134"/>
    </source>
</evidence>
<keyword evidence="7" id="KW-0506">mRNA capping</keyword>
<dbReference type="EMBL" id="JALNTZ010000004">
    <property type="protein sequence ID" value="KAJ3657140.1"/>
    <property type="molecule type" value="Genomic_DNA"/>
</dbReference>
<evidence type="ECO:0000256" key="5">
    <source>
        <dbReference type="ARBA" id="ARBA00022695"/>
    </source>
</evidence>
<name>A0AA38MH92_9CUCU</name>
<dbReference type="SUPFAM" id="SSF56219">
    <property type="entry name" value="DNase I-like"/>
    <property type="match status" value="1"/>
</dbReference>
<dbReference type="InterPro" id="IPR001339">
    <property type="entry name" value="mRNA_cap_enzyme_adenylation"/>
</dbReference>
<dbReference type="SUPFAM" id="SSF56091">
    <property type="entry name" value="DNA ligase/mRNA capping enzyme, catalytic domain"/>
    <property type="match status" value="1"/>
</dbReference>
<dbReference type="InterPro" id="IPR012340">
    <property type="entry name" value="NA-bd_OB-fold"/>
</dbReference>
<sequence length="945" mass="108054">MSNSKDAYMAQLCKKCKILPNSGLTCLKCNSLSHPSCIKLLKNIKYISDKEIICCDRSEDQDEVSPRDMWIRTFVIETISPLLEEIKLLRQEVMSLKKNNDTVDAAVAPLRLEIKTLSDEVKCLRDSNLDLVKLLFNSPNTNINSTVFSKSFKLSSSVSQQPKHGNIYDKQLMKGHPPSANKSALESDMNVYNKIEDTNVVSGHSKSIPANVDDKTNDIVSAHKKQVPANVDDKTNDDQGPWLTQHRRRFKKRPTITGTSTDDNNSSFTSSYVKRAWFYIGKVDKDAEIDAIKTYIGKRLKNSDVELIIEKLPAKGNFQAFKLGVPFIHKEVLQDTEFWPKVRCDRKFARVGRTKGGGVLLAISSAVHFSIVDTMFLTDLVPIIDIVLCRCILSNIRYLIAVVYIPPDVNCQDLEIFLNALEVLLINENVILIGDFNVPQFSKQGGAFCPKSSVLTDFCYVVKLTQCNSISNFYGNILDLLFVNNSGQFNIDHLIPALVPEDRHHPALFLTVTIPLTTKNSSFPSSNNCRYNFRRANFCRLYEDLCDINWSFLDSIDDVNLALDKFYDSLYLIINLHVPLTKQNKSNFPPWISSDIKHIIKTKNYHRHLWMRTRCPHHYQEFKKLRAVLKRQISESYNFYLAKIQEDVKSNPAALWRFLHQKKGTSRIPNQLVDDDNTEYAEPQKIVDAFASTFERAFSPVDSSPPQFSSCSMSSFSLSHVRQEDLIPIMAKCSNNLTAGDDSIPSFMVRDCRYMAMENGLINKTSEPFSVRKKDFWEITQATSLLGEKFARTLSHEPDGLIFQPAKEPYVAGRCDEVLKWKPLDMNSVDFRLKIVKEEGEGIVSRKVGFLYVGQLDAPFAKMKYTKAMKDLDNKIIECKFEENQWKFMRERTDKSYPNSFNTAKAVCGSIQNPITKEKLLDYIERYRFDDDSEMMPPPGKRIRR</sequence>
<evidence type="ECO:0000313" key="13">
    <source>
        <dbReference type="EMBL" id="KAJ3657140.1"/>
    </source>
</evidence>
<protein>
    <recommendedName>
        <fullName evidence="2">mRNA guanylyltransferase</fullName>
        <ecNumber evidence="2">2.7.7.50</ecNumber>
    </recommendedName>
</protein>
<dbReference type="PANTHER" id="PTHR10367:SF17">
    <property type="entry name" value="MRNA-CAPPING ENZYME"/>
    <property type="match status" value="1"/>
</dbReference>
<comment type="caution">
    <text evidence="13">The sequence shown here is derived from an EMBL/GenBank/DDBJ whole genome shotgun (WGS) entry which is preliminary data.</text>
</comment>
<keyword evidence="5" id="KW-0548">Nucleotidyltransferase</keyword>
<feature type="domain" description="mRNA capping enzyme C-terminal" evidence="12">
    <location>
        <begin position="826"/>
        <end position="921"/>
    </location>
</feature>
<keyword evidence="4" id="KW-0808">Transferase</keyword>
<dbReference type="FunFam" id="4.10.87.10:FF:000001">
    <property type="entry name" value="mRNA-capping enzyme"/>
    <property type="match status" value="1"/>
</dbReference>
<dbReference type="GO" id="GO:0005634">
    <property type="term" value="C:nucleus"/>
    <property type="evidence" value="ECO:0007669"/>
    <property type="project" value="UniProtKB-SubCell"/>
</dbReference>
<dbReference type="Gene3D" id="4.10.87.10">
    <property type="entry name" value="mRNA Capping Enzyme, domain 3"/>
    <property type="match status" value="1"/>
</dbReference>
<keyword evidence="6" id="KW-0547">Nucleotide-binding</keyword>
<comment type="catalytic activity">
    <reaction evidence="10">
        <text>a 5'-end diphospho-ribonucleoside in mRNA + GTP + H(+) = a 5'-end (5'-triphosphoguanosine)-ribonucleoside in mRNA + diphosphate</text>
        <dbReference type="Rhea" id="RHEA:67012"/>
        <dbReference type="Rhea" id="RHEA-COMP:17165"/>
        <dbReference type="Rhea" id="RHEA-COMP:17166"/>
        <dbReference type="ChEBI" id="CHEBI:15378"/>
        <dbReference type="ChEBI" id="CHEBI:33019"/>
        <dbReference type="ChEBI" id="CHEBI:37565"/>
        <dbReference type="ChEBI" id="CHEBI:167616"/>
        <dbReference type="ChEBI" id="CHEBI:167617"/>
        <dbReference type="EC" id="2.7.7.50"/>
    </reaction>
    <physiologicalReaction direction="left-to-right" evidence="10">
        <dbReference type="Rhea" id="RHEA:67013"/>
    </physiologicalReaction>
</comment>
<dbReference type="FunFam" id="2.40.50.140:FF:000111">
    <property type="entry name" value="mRNA-capping enzyme"/>
    <property type="match status" value="1"/>
</dbReference>
<dbReference type="Pfam" id="PF03919">
    <property type="entry name" value="mRNA_cap_C"/>
    <property type="match status" value="1"/>
</dbReference>
<evidence type="ECO:0000256" key="3">
    <source>
        <dbReference type="ARBA" id="ARBA00022664"/>
    </source>
</evidence>
<dbReference type="InterPro" id="IPR036691">
    <property type="entry name" value="Endo/exonu/phosph_ase_sf"/>
</dbReference>
<dbReference type="GO" id="GO:0005524">
    <property type="term" value="F:ATP binding"/>
    <property type="evidence" value="ECO:0007669"/>
    <property type="project" value="InterPro"/>
</dbReference>
<organism evidence="13 14">
    <name type="scientific">Zophobas morio</name>
    <dbReference type="NCBI Taxonomy" id="2755281"/>
    <lineage>
        <taxon>Eukaryota</taxon>
        <taxon>Metazoa</taxon>
        <taxon>Ecdysozoa</taxon>
        <taxon>Arthropoda</taxon>
        <taxon>Hexapoda</taxon>
        <taxon>Insecta</taxon>
        <taxon>Pterygota</taxon>
        <taxon>Neoptera</taxon>
        <taxon>Endopterygota</taxon>
        <taxon>Coleoptera</taxon>
        <taxon>Polyphaga</taxon>
        <taxon>Cucujiformia</taxon>
        <taxon>Tenebrionidae</taxon>
        <taxon>Zophobas</taxon>
    </lineage>
</organism>
<dbReference type="EC" id="2.7.7.50" evidence="2"/>
<dbReference type="Gene3D" id="3.60.10.10">
    <property type="entry name" value="Endonuclease/exonuclease/phosphatase"/>
    <property type="match status" value="1"/>
</dbReference>
<keyword evidence="3" id="KW-0507">mRNA processing</keyword>
<dbReference type="SUPFAM" id="SSF50249">
    <property type="entry name" value="Nucleic acid-binding proteins"/>
    <property type="match status" value="1"/>
</dbReference>
<comment type="subcellular location">
    <subcellularLocation>
        <location evidence="1">Nucleus</location>
    </subcellularLocation>
</comment>
<evidence type="ECO:0000259" key="11">
    <source>
        <dbReference type="Pfam" id="PF01331"/>
    </source>
</evidence>
<evidence type="ECO:0000256" key="6">
    <source>
        <dbReference type="ARBA" id="ARBA00022741"/>
    </source>
</evidence>